<dbReference type="RefSeq" id="WP_153572896.1">
    <property type="nucleotide sequence ID" value="NZ_CP045725.1"/>
</dbReference>
<keyword evidence="5" id="KW-0472">Membrane</keyword>
<keyword evidence="5" id="KW-1133">Transmembrane helix</keyword>
<keyword evidence="2 7" id="KW-0645">Protease</keyword>
<dbReference type="PROSITE" id="PS50106">
    <property type="entry name" value="PDZ"/>
    <property type="match status" value="1"/>
</dbReference>
<evidence type="ECO:0000256" key="5">
    <source>
        <dbReference type="SAM" id="Phobius"/>
    </source>
</evidence>
<dbReference type="PANTHER" id="PTHR43343">
    <property type="entry name" value="PEPTIDASE S12"/>
    <property type="match status" value="1"/>
</dbReference>
<keyword evidence="8" id="KW-1185">Reference proteome</keyword>
<dbReference type="Gene3D" id="2.30.42.10">
    <property type="match status" value="1"/>
</dbReference>
<dbReference type="Pfam" id="PF13365">
    <property type="entry name" value="Trypsin_2"/>
    <property type="match status" value="1"/>
</dbReference>
<evidence type="ECO:0000256" key="1">
    <source>
        <dbReference type="ARBA" id="ARBA00010541"/>
    </source>
</evidence>
<dbReference type="SMART" id="SM00228">
    <property type="entry name" value="PDZ"/>
    <property type="match status" value="1"/>
</dbReference>
<feature type="region of interest" description="Disordered" evidence="4">
    <location>
        <begin position="1"/>
        <end position="69"/>
    </location>
</feature>
<evidence type="ECO:0000256" key="4">
    <source>
        <dbReference type="SAM" id="MobiDB-lite"/>
    </source>
</evidence>
<dbReference type="GO" id="GO:0004252">
    <property type="term" value="F:serine-type endopeptidase activity"/>
    <property type="evidence" value="ECO:0007669"/>
    <property type="project" value="InterPro"/>
</dbReference>
<proteinExistence type="inferred from homology"/>
<dbReference type="SUPFAM" id="SSF50494">
    <property type="entry name" value="Trypsin-like serine proteases"/>
    <property type="match status" value="1"/>
</dbReference>
<dbReference type="GO" id="GO:0006508">
    <property type="term" value="P:proteolysis"/>
    <property type="evidence" value="ECO:0007669"/>
    <property type="project" value="UniProtKB-KW"/>
</dbReference>
<keyword evidence="3" id="KW-0378">Hydrolase</keyword>
<dbReference type="Proteomes" id="UP000386847">
    <property type="component" value="Chromosome"/>
</dbReference>
<comment type="similarity">
    <text evidence="1">Belongs to the peptidase S1C family.</text>
</comment>
<evidence type="ECO:0000256" key="2">
    <source>
        <dbReference type="ARBA" id="ARBA00022670"/>
    </source>
</evidence>
<feature type="region of interest" description="Disordered" evidence="4">
    <location>
        <begin position="251"/>
        <end position="272"/>
    </location>
</feature>
<sequence>MSERPGPPSFEPPAGSSPSSDRPGPLPGTQQAPYGAPQQPPYGQPWSSSPAWQPAPGQVTAPGPRKPRSGSGRLVALVLIAALLGGGVGSAATMAVSGSQSKVITGGGTTTPVVQGSGNAVDWTTVAKSVEPAVVSITVSSGSSGAEGSGVILDAQGHIATNNHVVSGGQNGQIQVTLNNNTIHKATIVGTDPGTDLAVIKLTDPPSDLTPIAFGDVTKVAVGDPVMAIGNPLGLSGSVTTGIVSALHRPVRSSANEQQQQSPFSQGQSTDTTVVTDAIQTSAAINPGNSGGALINASGQLIGLTSSIATLGSSSGSQSGNIGIGFAIRADQVRSVTSELISKGSATTPLLGVSTTDGVGNVNGQQVVGAQVKSVTSGSAADKGGIRTGDVITAMDGVPITGSVSLAARVRSQQVGDVVTLDVSRNGGSQQVKVTLASK</sequence>
<accession>A0A5Q2FEY7</accession>
<dbReference type="InterPro" id="IPR051201">
    <property type="entry name" value="Chloro_Bact_Ser_Proteases"/>
</dbReference>
<dbReference type="Pfam" id="PF13180">
    <property type="entry name" value="PDZ_2"/>
    <property type="match status" value="1"/>
</dbReference>
<evidence type="ECO:0000256" key="3">
    <source>
        <dbReference type="ARBA" id="ARBA00022801"/>
    </source>
</evidence>
<dbReference type="EMBL" id="CP045725">
    <property type="protein sequence ID" value="QGF24367.1"/>
    <property type="molecule type" value="Genomic_DNA"/>
</dbReference>
<organism evidence="7 8">
    <name type="scientific">Raineyella fluvialis</name>
    <dbReference type="NCBI Taxonomy" id="2662261"/>
    <lineage>
        <taxon>Bacteria</taxon>
        <taxon>Bacillati</taxon>
        <taxon>Actinomycetota</taxon>
        <taxon>Actinomycetes</taxon>
        <taxon>Propionibacteriales</taxon>
        <taxon>Propionibacteriaceae</taxon>
        <taxon>Raineyella</taxon>
    </lineage>
</organism>
<dbReference type="InterPro" id="IPR001478">
    <property type="entry name" value="PDZ"/>
</dbReference>
<feature type="transmembrane region" description="Helical" evidence="5">
    <location>
        <begin position="74"/>
        <end position="96"/>
    </location>
</feature>
<name>A0A5Q2FEY7_9ACTN</name>
<dbReference type="KEGG" id="rain:Rai3103_12640"/>
<feature type="compositionally biased region" description="Low complexity" evidence="4">
    <location>
        <begin position="258"/>
        <end position="269"/>
    </location>
</feature>
<dbReference type="PANTHER" id="PTHR43343:SF3">
    <property type="entry name" value="PROTEASE DO-LIKE 8, CHLOROPLASTIC"/>
    <property type="match status" value="1"/>
</dbReference>
<feature type="domain" description="PDZ" evidence="6">
    <location>
        <begin position="335"/>
        <end position="427"/>
    </location>
</feature>
<dbReference type="AlphaFoldDB" id="A0A5Q2FEY7"/>
<dbReference type="InterPro" id="IPR043504">
    <property type="entry name" value="Peptidase_S1_PA_chymotrypsin"/>
</dbReference>
<dbReference type="InterPro" id="IPR036034">
    <property type="entry name" value="PDZ_sf"/>
</dbReference>
<gene>
    <name evidence="7" type="ORF">Rai3103_12640</name>
</gene>
<reference evidence="7 8" key="1">
    <citation type="submission" date="2019-10" db="EMBL/GenBank/DDBJ databases">
        <title>Genomic analysis of Raineyella sp. CBA3103.</title>
        <authorList>
            <person name="Roh S.W."/>
        </authorList>
    </citation>
    <scope>NUCLEOTIDE SEQUENCE [LARGE SCALE GENOMIC DNA]</scope>
    <source>
        <strain evidence="7 8">CBA3103</strain>
    </source>
</reference>
<evidence type="ECO:0000313" key="7">
    <source>
        <dbReference type="EMBL" id="QGF24367.1"/>
    </source>
</evidence>
<dbReference type="InterPro" id="IPR009003">
    <property type="entry name" value="Peptidase_S1_PA"/>
</dbReference>
<dbReference type="InterPro" id="IPR001940">
    <property type="entry name" value="Peptidase_S1C"/>
</dbReference>
<evidence type="ECO:0000313" key="8">
    <source>
        <dbReference type="Proteomes" id="UP000386847"/>
    </source>
</evidence>
<dbReference type="Gene3D" id="2.40.10.10">
    <property type="entry name" value="Trypsin-like serine proteases"/>
    <property type="match status" value="2"/>
</dbReference>
<keyword evidence="5" id="KW-0812">Transmembrane</keyword>
<dbReference type="SUPFAM" id="SSF50156">
    <property type="entry name" value="PDZ domain-like"/>
    <property type="match status" value="1"/>
</dbReference>
<dbReference type="PRINTS" id="PR00834">
    <property type="entry name" value="PROTEASES2C"/>
</dbReference>
<evidence type="ECO:0000259" key="6">
    <source>
        <dbReference type="PROSITE" id="PS50106"/>
    </source>
</evidence>
<feature type="compositionally biased region" description="Low complexity" evidence="4">
    <location>
        <begin position="44"/>
        <end position="58"/>
    </location>
</feature>
<feature type="compositionally biased region" description="Pro residues" evidence="4">
    <location>
        <begin position="1"/>
        <end position="11"/>
    </location>
</feature>
<protein>
    <submittedName>
        <fullName evidence="7">Trypsin-like serine protease</fullName>
    </submittedName>
</protein>